<reference evidence="10" key="1">
    <citation type="submission" date="2021-02" db="EMBL/GenBank/DDBJ databases">
        <authorList>
            <person name="Dougan E. K."/>
            <person name="Rhodes N."/>
            <person name="Thang M."/>
            <person name="Chan C."/>
        </authorList>
    </citation>
    <scope>NUCLEOTIDE SEQUENCE</scope>
</reference>
<evidence type="ECO:0000256" key="9">
    <source>
        <dbReference type="ARBA" id="ARBA00037847"/>
    </source>
</evidence>
<dbReference type="GO" id="GO:0012505">
    <property type="term" value="C:endomembrane system"/>
    <property type="evidence" value="ECO:0007669"/>
    <property type="project" value="UniProtKB-SubCell"/>
</dbReference>
<evidence type="ECO:0000313" key="11">
    <source>
        <dbReference type="Proteomes" id="UP000649617"/>
    </source>
</evidence>
<dbReference type="InterPro" id="IPR009030">
    <property type="entry name" value="Growth_fac_rcpt_cys_sf"/>
</dbReference>
<feature type="non-terminal residue" evidence="10">
    <location>
        <position position="859"/>
    </location>
</feature>
<dbReference type="AlphaFoldDB" id="A0A812SZ47"/>
<keyword evidence="4" id="KW-0732">Signal</keyword>
<keyword evidence="5" id="KW-1133">Transmembrane helix</keyword>
<keyword evidence="3" id="KW-0812">Transmembrane</keyword>
<evidence type="ECO:0000256" key="4">
    <source>
        <dbReference type="ARBA" id="ARBA00022729"/>
    </source>
</evidence>
<evidence type="ECO:0000313" key="10">
    <source>
        <dbReference type="EMBL" id="CAE7499455.1"/>
    </source>
</evidence>
<dbReference type="SUPFAM" id="SSF52058">
    <property type="entry name" value="L domain-like"/>
    <property type="match status" value="2"/>
</dbReference>
<dbReference type="InterPro" id="IPR032675">
    <property type="entry name" value="LRR_dom_sf"/>
</dbReference>
<name>A0A812SZ47_SYMPI</name>
<evidence type="ECO:0000256" key="6">
    <source>
        <dbReference type="ARBA" id="ARBA00023136"/>
    </source>
</evidence>
<dbReference type="PANTHER" id="PTHR48052">
    <property type="entry name" value="UNNAMED PRODUCT"/>
    <property type="match status" value="1"/>
</dbReference>
<comment type="subcellular location">
    <subcellularLocation>
        <location evidence="1">Cell membrane</location>
    </subcellularLocation>
    <subcellularLocation>
        <location evidence="9">Endomembrane system</location>
        <topology evidence="9">Single-pass membrane protein</topology>
    </subcellularLocation>
</comment>
<keyword evidence="11" id="KW-1185">Reference proteome</keyword>
<dbReference type="Proteomes" id="UP000649617">
    <property type="component" value="Unassembled WGS sequence"/>
</dbReference>
<protein>
    <submittedName>
        <fullName evidence="10">ER2 protein</fullName>
    </submittedName>
</protein>
<evidence type="ECO:0000256" key="7">
    <source>
        <dbReference type="ARBA" id="ARBA00023170"/>
    </source>
</evidence>
<keyword evidence="8" id="KW-0325">Glycoprotein</keyword>
<proteinExistence type="predicted"/>
<evidence type="ECO:0000256" key="5">
    <source>
        <dbReference type="ARBA" id="ARBA00022989"/>
    </source>
</evidence>
<evidence type="ECO:0000256" key="1">
    <source>
        <dbReference type="ARBA" id="ARBA00004236"/>
    </source>
</evidence>
<keyword evidence="7" id="KW-0675">Receptor</keyword>
<feature type="non-terminal residue" evidence="10">
    <location>
        <position position="1"/>
    </location>
</feature>
<keyword evidence="6" id="KW-0472">Membrane</keyword>
<dbReference type="PANTHER" id="PTHR48052:SF8">
    <property type="entry name" value="LRR RECEPTOR-LIKE SERINE_THREONINE-PROTEIN KINASE FLS2"/>
    <property type="match status" value="1"/>
</dbReference>
<evidence type="ECO:0000256" key="8">
    <source>
        <dbReference type="ARBA" id="ARBA00023180"/>
    </source>
</evidence>
<dbReference type="Gene3D" id="3.80.10.10">
    <property type="entry name" value="Ribonuclease Inhibitor"/>
    <property type="match status" value="2"/>
</dbReference>
<sequence length="859" mass="92056">DLTRLQRLCLDNTEVGGDLEPLKALINLELLSLPDTQVSGSLKALSNMTKLHKVDIGNTQVSGSLKPLMGATRILNLDLRNTQVSGGLEPLMALTQLENLGLGNTQVGGTLVPLKVLTQVQHLDLSNTQVLGDLKPLTPLTQTLYLGLRNTQVTGDLEPLKVLTKLQNLHIPSTNITGTLEPLTELKQLQFLELPNTNITGTLQSLAAATQLQTLDLRNTQVMGGLEPLTALTQLENLDLRNTQVTGGLEPLTALTQLIHVELRNTNMTGTLKPLTAQTQLLYLDLRDTEVVGSLEPLAALAELQYLDLSNTKVVGGLKPLTALTQLEALYLENTQVNGNLQQLMALSQLQELYIGGTRVSGDIVVLIQFPDLLEADLSSTLVGGRLSESWRGNRIHAVDSLNVHSYVSFADHQQITFAKGILEDALKHNLQLDLTGTAVTNTEEISRLFSTGALKLTAQLTSINATAGYGCHGATSRSLRVSPHLFWPAGLCGCMEGYQGRDTQCRHCSLGFYNDAFNSSTCRPCPANSSSRPGTSSIDGCLCNVGRMIADASGYKACRCEAGNALYQGTCQDCGALHLECPLGSTVETAMPEVGYARLVPHAAVAHRLQKYSLLPECASWARESTFHACYEGPLCIACWEGYRSRGLRCVKCASGDTRRAATGTGIMAGGVAAVVAAAAYYWRSQAATVAAPPKKSVLQPLLTAQFAVLLQLFQLWGVLVALSTRTAHGADEQSESEGLWEQEYVQWLQLTAKGLRDALSLECAYGRSAWSISAMAAPCIPLVLLALCMPLEVVRWGAGVSSALDVLTALFIGGASSCTALLSCRHLDGGGEPLQEHAFRVALPLVKCDAKGGEAAW</sequence>
<dbReference type="OrthoDB" id="676979at2759"/>
<dbReference type="SMART" id="SM01411">
    <property type="entry name" value="Ephrin_rec_like"/>
    <property type="match status" value="1"/>
</dbReference>
<comment type="caution">
    <text evidence="10">The sequence shown here is derived from an EMBL/GenBank/DDBJ whole genome shotgun (WGS) entry which is preliminary data.</text>
</comment>
<evidence type="ECO:0000256" key="2">
    <source>
        <dbReference type="ARBA" id="ARBA00022475"/>
    </source>
</evidence>
<gene>
    <name evidence="10" type="primary">ER2</name>
    <name evidence="10" type="ORF">SPIL2461_LOCUS12916</name>
</gene>
<keyword evidence="2" id="KW-1003">Cell membrane</keyword>
<evidence type="ECO:0000256" key="3">
    <source>
        <dbReference type="ARBA" id="ARBA00022692"/>
    </source>
</evidence>
<accession>A0A812SZ47</accession>
<dbReference type="GO" id="GO:0005886">
    <property type="term" value="C:plasma membrane"/>
    <property type="evidence" value="ECO:0007669"/>
    <property type="project" value="UniProtKB-SubCell"/>
</dbReference>
<dbReference type="Gene3D" id="2.10.50.10">
    <property type="entry name" value="Tumor Necrosis Factor Receptor, subunit A, domain 2"/>
    <property type="match status" value="1"/>
</dbReference>
<dbReference type="SUPFAM" id="SSF57184">
    <property type="entry name" value="Growth factor receptor domain"/>
    <property type="match status" value="1"/>
</dbReference>
<dbReference type="EMBL" id="CAJNIZ010027324">
    <property type="protein sequence ID" value="CAE7499455.1"/>
    <property type="molecule type" value="Genomic_DNA"/>
</dbReference>
<organism evidence="10 11">
    <name type="scientific">Symbiodinium pilosum</name>
    <name type="common">Dinoflagellate</name>
    <dbReference type="NCBI Taxonomy" id="2952"/>
    <lineage>
        <taxon>Eukaryota</taxon>
        <taxon>Sar</taxon>
        <taxon>Alveolata</taxon>
        <taxon>Dinophyceae</taxon>
        <taxon>Suessiales</taxon>
        <taxon>Symbiodiniaceae</taxon>
        <taxon>Symbiodinium</taxon>
    </lineage>
</organism>